<evidence type="ECO:0000259" key="12">
    <source>
        <dbReference type="Pfam" id="PF13609"/>
    </source>
</evidence>
<dbReference type="GO" id="GO:0006811">
    <property type="term" value="P:monoatomic ion transport"/>
    <property type="evidence" value="ECO:0007669"/>
    <property type="project" value="UniProtKB-KW"/>
</dbReference>
<dbReference type="GO" id="GO:0046930">
    <property type="term" value="C:pore complex"/>
    <property type="evidence" value="ECO:0007669"/>
    <property type="project" value="UniProtKB-KW"/>
</dbReference>
<keyword evidence="4" id="KW-1134">Transmembrane beta strand</keyword>
<dbReference type="eggNOG" id="COG3203">
    <property type="taxonomic scope" value="Bacteria"/>
</dbReference>
<evidence type="ECO:0000256" key="5">
    <source>
        <dbReference type="ARBA" id="ARBA00022692"/>
    </source>
</evidence>
<dbReference type="GO" id="GO:0015288">
    <property type="term" value="F:porin activity"/>
    <property type="evidence" value="ECO:0007669"/>
    <property type="project" value="UniProtKB-KW"/>
</dbReference>
<evidence type="ECO:0000256" key="3">
    <source>
        <dbReference type="ARBA" id="ARBA00022448"/>
    </source>
</evidence>
<dbReference type="OrthoDB" id="784582at2"/>
<proteinExistence type="predicted"/>
<feature type="signal peptide" evidence="11">
    <location>
        <begin position="1"/>
        <end position="24"/>
    </location>
</feature>
<evidence type="ECO:0000313" key="13">
    <source>
        <dbReference type="EMBL" id="CAL17611.1"/>
    </source>
</evidence>
<dbReference type="Pfam" id="PF13609">
    <property type="entry name" value="Porin_4"/>
    <property type="match status" value="1"/>
</dbReference>
<evidence type="ECO:0000256" key="7">
    <source>
        <dbReference type="ARBA" id="ARBA00023065"/>
    </source>
</evidence>
<evidence type="ECO:0000256" key="11">
    <source>
        <dbReference type="SAM" id="SignalP"/>
    </source>
</evidence>
<dbReference type="Gene3D" id="2.40.160.10">
    <property type="entry name" value="Porin"/>
    <property type="match status" value="1"/>
</dbReference>
<evidence type="ECO:0000256" key="2">
    <source>
        <dbReference type="ARBA" id="ARBA00011233"/>
    </source>
</evidence>
<keyword evidence="10" id="KW-0998">Cell outer membrane</keyword>
<dbReference type="InterPro" id="IPR050298">
    <property type="entry name" value="Gram-neg_bact_OMP"/>
</dbReference>
<dbReference type="GO" id="GO:0009279">
    <property type="term" value="C:cell outer membrane"/>
    <property type="evidence" value="ECO:0007669"/>
    <property type="project" value="UniProtKB-SubCell"/>
</dbReference>
<feature type="chain" id="PRO_5004178847" description="Porin domain-containing protein" evidence="11">
    <location>
        <begin position="25"/>
        <end position="355"/>
    </location>
</feature>
<evidence type="ECO:0000256" key="8">
    <source>
        <dbReference type="ARBA" id="ARBA00023114"/>
    </source>
</evidence>
<comment type="subunit">
    <text evidence="2">Homotrimer.</text>
</comment>
<evidence type="ECO:0000313" key="14">
    <source>
        <dbReference type="Proteomes" id="UP000008871"/>
    </source>
</evidence>
<dbReference type="KEGG" id="abo:ABO_2163"/>
<organism evidence="13 14">
    <name type="scientific">Alcanivorax borkumensis (strain ATCC 700651 / DSM 11573 / NCIMB 13689 / SK2)</name>
    <dbReference type="NCBI Taxonomy" id="393595"/>
    <lineage>
        <taxon>Bacteria</taxon>
        <taxon>Pseudomonadati</taxon>
        <taxon>Pseudomonadota</taxon>
        <taxon>Gammaproteobacteria</taxon>
        <taxon>Oceanospirillales</taxon>
        <taxon>Alcanivoracaceae</taxon>
        <taxon>Alcanivorax</taxon>
    </lineage>
</organism>
<accession>Q0VMI7</accession>
<dbReference type="PANTHER" id="PTHR34501">
    <property type="entry name" value="PROTEIN YDDL-RELATED"/>
    <property type="match status" value="1"/>
</dbReference>
<feature type="domain" description="Porin" evidence="12">
    <location>
        <begin position="11"/>
        <end position="317"/>
    </location>
</feature>
<evidence type="ECO:0000256" key="10">
    <source>
        <dbReference type="ARBA" id="ARBA00023237"/>
    </source>
</evidence>
<dbReference type="HOGENOM" id="CLU_834033_0_0_6"/>
<comment type="subcellular location">
    <subcellularLocation>
        <location evidence="1">Cell outer membrane</location>
        <topology evidence="1">Multi-pass membrane protein</topology>
    </subcellularLocation>
</comment>
<name>Q0VMI7_ALCBS</name>
<dbReference type="InterPro" id="IPR033900">
    <property type="entry name" value="Gram_neg_porin_domain"/>
</dbReference>
<keyword evidence="9" id="KW-0472">Membrane</keyword>
<keyword evidence="14" id="KW-1185">Reference proteome</keyword>
<gene>
    <name evidence="13" type="ordered locus">ABO_2163</name>
</gene>
<evidence type="ECO:0000256" key="1">
    <source>
        <dbReference type="ARBA" id="ARBA00004571"/>
    </source>
</evidence>
<dbReference type="InterPro" id="IPR023614">
    <property type="entry name" value="Porin_dom_sf"/>
</dbReference>
<dbReference type="EMBL" id="AM286690">
    <property type="protein sequence ID" value="CAL17611.1"/>
    <property type="molecule type" value="Genomic_DNA"/>
</dbReference>
<evidence type="ECO:0000256" key="4">
    <source>
        <dbReference type="ARBA" id="ARBA00022452"/>
    </source>
</evidence>
<dbReference type="RefSeq" id="WP_011589441.1">
    <property type="nucleotide sequence ID" value="NC_008260.1"/>
</dbReference>
<evidence type="ECO:0000256" key="6">
    <source>
        <dbReference type="ARBA" id="ARBA00022729"/>
    </source>
</evidence>
<sequence>MKQQRILPLSTTLLAGLTALPAHAELEVTPYGSLRIQTEAVFVDQAQPGEDDSYTGLRDAYSRLGVTANYNDFEHFDISATVEFPINSARLRAEDPTFFHELYKEDNNSMPRVADITVSNDRYGSLRVGTQWLAYYNTVAYPLDFFSSFYSGYATQASFRRDAITYTTPSMGGLTATISGVDLTDEQGTSYLDTIQYALSYAVNDDLAFGIGYQDSEQDSAKHADQAGISAAWAPGNWRFAAKVEQLLTNNNTVQDDDPLTYNLMGSYSWAKYTLRAMVAHGEETDEGDAFFQGDSAQIGLDYRHTENLKFFAEYFYEELGYAIYTPNSDSFNPLAGYHAESDGQVLTVGMRFDF</sequence>
<keyword evidence="7" id="KW-0406">Ion transport</keyword>
<keyword evidence="5" id="KW-0812">Transmembrane</keyword>
<protein>
    <recommendedName>
        <fullName evidence="12">Porin domain-containing protein</fullName>
    </recommendedName>
</protein>
<keyword evidence="8" id="KW-0626">Porin</keyword>
<dbReference type="Proteomes" id="UP000008871">
    <property type="component" value="Chromosome"/>
</dbReference>
<reference evidence="13 14" key="1">
    <citation type="journal article" date="2006" name="Nat. Biotechnol.">
        <title>Genome sequence of the ubiquitous hydrocarbon-degrading marine bacterium Alcanivorax borkumensis.</title>
        <authorList>
            <person name="Schneiker S."/>
            <person name="Martins dos Santos V.A.P."/>
            <person name="Bartels D."/>
            <person name="Bekel T."/>
            <person name="Brecht M."/>
            <person name="Buhrmester J."/>
            <person name="Chernikova T.N."/>
            <person name="Denaro R."/>
            <person name="Ferrer M."/>
            <person name="Gertler C."/>
            <person name="Goesmann A."/>
            <person name="Golyshina O.V."/>
            <person name="Kaminski F."/>
            <person name="Khachane A.N."/>
            <person name="Lang S."/>
            <person name="Linke B."/>
            <person name="McHardy A.C."/>
            <person name="Meyer F."/>
            <person name="Nechitaylo T."/>
            <person name="Puehler A."/>
            <person name="Regenhardt D."/>
            <person name="Rupp O."/>
            <person name="Sabirova J.S."/>
            <person name="Selbitschka W."/>
            <person name="Yakimov M.M."/>
            <person name="Timmis K.N."/>
            <person name="Vorhoelter F.-J."/>
            <person name="Weidner S."/>
            <person name="Kaiser O."/>
            <person name="Golyshin P.N."/>
        </authorList>
    </citation>
    <scope>NUCLEOTIDE SEQUENCE [LARGE SCALE GENOMIC DNA]</scope>
    <source>
        <strain evidence="14">ATCC 700651 / DSM 11573 / NCIMB 13689 / SK2</strain>
    </source>
</reference>
<keyword evidence="6 11" id="KW-0732">Signal</keyword>
<evidence type="ECO:0000256" key="9">
    <source>
        <dbReference type="ARBA" id="ARBA00023136"/>
    </source>
</evidence>
<keyword evidence="3" id="KW-0813">Transport</keyword>
<dbReference type="SUPFAM" id="SSF56935">
    <property type="entry name" value="Porins"/>
    <property type="match status" value="1"/>
</dbReference>
<dbReference type="PANTHER" id="PTHR34501:SF9">
    <property type="entry name" value="MAJOR OUTER MEMBRANE PROTEIN P.IA"/>
    <property type="match status" value="1"/>
</dbReference>
<dbReference type="AlphaFoldDB" id="Q0VMI7"/>